<evidence type="ECO:0000313" key="10">
    <source>
        <dbReference type="Proteomes" id="UP000466586"/>
    </source>
</evidence>
<keyword evidence="3" id="KW-0808">Transferase</keyword>
<dbReference type="UniPathway" id="UPA00219"/>
<dbReference type="GO" id="GO:0008360">
    <property type="term" value="P:regulation of cell shape"/>
    <property type="evidence" value="ECO:0007669"/>
    <property type="project" value="UniProtKB-UniRule"/>
</dbReference>
<evidence type="ECO:0000256" key="1">
    <source>
        <dbReference type="ARBA" id="ARBA00004752"/>
    </source>
</evidence>
<dbReference type="RefSeq" id="WP_160845780.1">
    <property type="nucleotide sequence ID" value="NZ_WVHT01000008.1"/>
</dbReference>
<comment type="similarity">
    <text evidence="2">Belongs to the YkuD family.</text>
</comment>
<evidence type="ECO:0000256" key="6">
    <source>
        <dbReference type="ARBA" id="ARBA00023316"/>
    </source>
</evidence>
<dbReference type="SUPFAM" id="SSF141523">
    <property type="entry name" value="L,D-transpeptidase catalytic domain-like"/>
    <property type="match status" value="1"/>
</dbReference>
<organism evidence="9 10">
    <name type="scientific">Hufsiella arboris</name>
    <dbReference type="NCBI Taxonomy" id="2695275"/>
    <lineage>
        <taxon>Bacteria</taxon>
        <taxon>Pseudomonadati</taxon>
        <taxon>Bacteroidota</taxon>
        <taxon>Sphingobacteriia</taxon>
        <taxon>Sphingobacteriales</taxon>
        <taxon>Sphingobacteriaceae</taxon>
        <taxon>Hufsiella</taxon>
    </lineage>
</organism>
<dbReference type="PANTHER" id="PTHR41533">
    <property type="entry name" value="L,D-TRANSPEPTIDASE HI_1667-RELATED"/>
    <property type="match status" value="1"/>
</dbReference>
<sequence length="503" mass="57069">MTTRKLITLSTFVVLFIATLSSCKKPKSDFGGVLFKESRNKVYKQMNPDAFENVFKETLNQQLKGSSYTALIKNFYESKNYEPVFILNFTKGGGLKLPLDYYSKAAEHGLNPELFHYKQLQETIDKLYDKHGAKTLDEAYKLVADAEIGTAISLLKYSTGLQYGFVNPKNIFPRYFMKTAKPDSAFYNKVLNTADIKYLLSDVQPKNADYVKFQNALKTNYQVAGQNPDETKKIIEMNMERLRWKNMPDAEKYIYVNIPEYMLNVIDHGKSVLSMKVCVGKGPEQTLEEATYTGTAKVPRLHTTPQLTSEIYNAQVNPIWNIPQSIAKNEIYDHASNDPYYLVNNNIDVYDKAGNKLDSEDIDWSAVSKANLPYTFKQAPGDDNSLGKIKFQFPNSSSVYLHDTPAQQPFNLPVRAVSHGCVRLEKPLELAHEIYGDGAKFDRIKKELGEENPTSADISVNPKVPVVIDYRTAVVDENGNIKIVPDVYKLDNLLYNRMKKALL</sequence>
<comment type="pathway">
    <text evidence="1 7">Cell wall biogenesis; peptidoglycan biosynthesis.</text>
</comment>
<dbReference type="Proteomes" id="UP000466586">
    <property type="component" value="Unassembled WGS sequence"/>
</dbReference>
<dbReference type="PANTHER" id="PTHR41533:SF2">
    <property type="entry name" value="BLR7131 PROTEIN"/>
    <property type="match status" value="1"/>
</dbReference>
<dbReference type="GO" id="GO:0016740">
    <property type="term" value="F:transferase activity"/>
    <property type="evidence" value="ECO:0007669"/>
    <property type="project" value="UniProtKB-KW"/>
</dbReference>
<dbReference type="PROSITE" id="PS52029">
    <property type="entry name" value="LD_TPASE"/>
    <property type="match status" value="1"/>
</dbReference>
<dbReference type="AlphaFoldDB" id="A0A7K1YF46"/>
<keyword evidence="10" id="KW-1185">Reference proteome</keyword>
<reference evidence="9 10" key="1">
    <citation type="submission" date="2019-11" db="EMBL/GenBank/DDBJ databases">
        <title>Pedobacter sp. HMF7647 Genome sequencing and assembly.</title>
        <authorList>
            <person name="Kang H."/>
            <person name="Kim H."/>
            <person name="Joh K."/>
        </authorList>
    </citation>
    <scope>NUCLEOTIDE SEQUENCE [LARGE SCALE GENOMIC DNA]</scope>
    <source>
        <strain evidence="9 10">HMF7647</strain>
    </source>
</reference>
<feature type="active site" description="Proton donor/acceptor" evidence="7">
    <location>
        <position position="402"/>
    </location>
</feature>
<evidence type="ECO:0000256" key="2">
    <source>
        <dbReference type="ARBA" id="ARBA00005992"/>
    </source>
</evidence>
<feature type="active site" description="Nucleophile" evidence="7">
    <location>
        <position position="421"/>
    </location>
</feature>
<keyword evidence="4 7" id="KW-0133">Cell shape</keyword>
<comment type="caution">
    <text evidence="9">The sequence shown here is derived from an EMBL/GenBank/DDBJ whole genome shotgun (WGS) entry which is preliminary data.</text>
</comment>
<dbReference type="EMBL" id="WVHT01000008">
    <property type="protein sequence ID" value="MXV52609.1"/>
    <property type="molecule type" value="Genomic_DNA"/>
</dbReference>
<proteinExistence type="inferred from homology"/>
<name>A0A7K1YF46_9SPHI</name>
<gene>
    <name evidence="9" type="ORF">GS399_16670</name>
</gene>
<dbReference type="InterPro" id="IPR005490">
    <property type="entry name" value="LD_TPept_cat_dom"/>
</dbReference>
<dbReference type="Gene3D" id="2.40.440.10">
    <property type="entry name" value="L,D-transpeptidase catalytic domain-like"/>
    <property type="match status" value="1"/>
</dbReference>
<evidence type="ECO:0000256" key="3">
    <source>
        <dbReference type="ARBA" id="ARBA00022679"/>
    </source>
</evidence>
<dbReference type="Pfam" id="PF03734">
    <property type="entry name" value="YkuD"/>
    <property type="match status" value="1"/>
</dbReference>
<keyword evidence="5 7" id="KW-0573">Peptidoglycan synthesis</keyword>
<evidence type="ECO:0000256" key="7">
    <source>
        <dbReference type="PROSITE-ProRule" id="PRU01373"/>
    </source>
</evidence>
<protein>
    <submittedName>
        <fullName evidence="9">L,D-transpeptidase family protein</fullName>
    </submittedName>
</protein>
<dbReference type="CDD" id="cd16913">
    <property type="entry name" value="YkuD_like"/>
    <property type="match status" value="1"/>
</dbReference>
<dbReference type="PROSITE" id="PS51257">
    <property type="entry name" value="PROKAR_LIPOPROTEIN"/>
    <property type="match status" value="1"/>
</dbReference>
<feature type="domain" description="L,D-TPase catalytic" evidence="8">
    <location>
        <begin position="252"/>
        <end position="461"/>
    </location>
</feature>
<dbReference type="GO" id="GO:0009252">
    <property type="term" value="P:peptidoglycan biosynthetic process"/>
    <property type="evidence" value="ECO:0007669"/>
    <property type="project" value="UniProtKB-UniPathway"/>
</dbReference>
<dbReference type="InterPro" id="IPR045380">
    <property type="entry name" value="LD_TPept_scaffold_dom"/>
</dbReference>
<evidence type="ECO:0000259" key="8">
    <source>
        <dbReference type="PROSITE" id="PS52029"/>
    </source>
</evidence>
<dbReference type="GO" id="GO:0004180">
    <property type="term" value="F:carboxypeptidase activity"/>
    <property type="evidence" value="ECO:0007669"/>
    <property type="project" value="UniProtKB-ARBA"/>
</dbReference>
<keyword evidence="6 7" id="KW-0961">Cell wall biogenesis/degradation</keyword>
<dbReference type="Pfam" id="PF20142">
    <property type="entry name" value="Scaffold"/>
    <property type="match status" value="1"/>
</dbReference>
<evidence type="ECO:0000313" key="9">
    <source>
        <dbReference type="EMBL" id="MXV52609.1"/>
    </source>
</evidence>
<evidence type="ECO:0000256" key="4">
    <source>
        <dbReference type="ARBA" id="ARBA00022960"/>
    </source>
</evidence>
<accession>A0A7K1YF46</accession>
<dbReference type="GO" id="GO:0071555">
    <property type="term" value="P:cell wall organization"/>
    <property type="evidence" value="ECO:0007669"/>
    <property type="project" value="UniProtKB-UniRule"/>
</dbReference>
<dbReference type="InterPro" id="IPR038063">
    <property type="entry name" value="Transpep_catalytic_dom"/>
</dbReference>
<evidence type="ECO:0000256" key="5">
    <source>
        <dbReference type="ARBA" id="ARBA00022984"/>
    </source>
</evidence>
<dbReference type="InterPro" id="IPR052905">
    <property type="entry name" value="LD-transpeptidase_YkuD-like"/>
</dbReference>